<organism evidence="6 7">
    <name type="scientific">Pseudoxanthomonas putridarboris</name>
    <dbReference type="NCBI Taxonomy" id="752605"/>
    <lineage>
        <taxon>Bacteria</taxon>
        <taxon>Pseudomonadati</taxon>
        <taxon>Pseudomonadota</taxon>
        <taxon>Gammaproteobacteria</taxon>
        <taxon>Lysobacterales</taxon>
        <taxon>Lysobacteraceae</taxon>
        <taxon>Pseudoxanthomonas</taxon>
    </lineage>
</organism>
<evidence type="ECO:0000313" key="7">
    <source>
        <dbReference type="Proteomes" id="UP001459204"/>
    </source>
</evidence>
<evidence type="ECO:0000256" key="2">
    <source>
        <dbReference type="ARBA" id="ARBA00022448"/>
    </source>
</evidence>
<keyword evidence="3 5" id="KW-0732">Signal</keyword>
<dbReference type="Proteomes" id="UP001459204">
    <property type="component" value="Unassembled WGS sequence"/>
</dbReference>
<dbReference type="Gene3D" id="2.50.20.20">
    <property type="match status" value="1"/>
</dbReference>
<proteinExistence type="predicted"/>
<evidence type="ECO:0000256" key="4">
    <source>
        <dbReference type="ARBA" id="ARBA00022927"/>
    </source>
</evidence>
<reference evidence="6 7" key="1">
    <citation type="submission" date="2024-04" db="EMBL/GenBank/DDBJ databases">
        <title>Draft genome sequence of Pseudoxanthomonas putridarboris WD12.</title>
        <authorList>
            <person name="Oh J."/>
        </authorList>
    </citation>
    <scope>NUCLEOTIDE SEQUENCE [LARGE SCALE GENOMIC DNA]</scope>
    <source>
        <strain evidence="6 7">WD12</strain>
    </source>
</reference>
<feature type="chain" id="PRO_5045767767" description="Outer membrane lipoprotein-sorting protein" evidence="5">
    <location>
        <begin position="24"/>
        <end position="211"/>
    </location>
</feature>
<sequence>MNPARRTLMFAALWTLAACQPAAAPVQQVPATSPTPATTPAAVDAVQEVKASMNRFLSARSFHARMVLEGGRPMASDMDYVAPDRYRITLPTGTQTVIGDTLYMELHGRVTQVPLPRETLAPWRDPLKLQQAQAGLSAERVGSDTVDGKAATRYRVRHAQPQATEFDYWIGPDGLPLQLRHAGTDNDGRPYTLLQTYSRYNDPTIAIDLPR</sequence>
<keyword evidence="2" id="KW-0813">Transport</keyword>
<comment type="subunit">
    <text evidence="1">Monomer.</text>
</comment>
<keyword evidence="7" id="KW-1185">Reference proteome</keyword>
<evidence type="ECO:0000256" key="3">
    <source>
        <dbReference type="ARBA" id="ARBA00022729"/>
    </source>
</evidence>
<gene>
    <name evidence="6" type="ORF">AAD027_01195</name>
</gene>
<keyword evidence="4" id="KW-0653">Protein transport</keyword>
<evidence type="ECO:0000256" key="1">
    <source>
        <dbReference type="ARBA" id="ARBA00011245"/>
    </source>
</evidence>
<evidence type="ECO:0000256" key="5">
    <source>
        <dbReference type="SAM" id="SignalP"/>
    </source>
</evidence>
<evidence type="ECO:0008006" key="8">
    <source>
        <dbReference type="Google" id="ProtNLM"/>
    </source>
</evidence>
<dbReference type="PROSITE" id="PS51257">
    <property type="entry name" value="PROKAR_LIPOPROTEIN"/>
    <property type="match status" value="1"/>
</dbReference>
<comment type="caution">
    <text evidence="6">The sequence shown here is derived from an EMBL/GenBank/DDBJ whole genome shotgun (WGS) entry which is preliminary data.</text>
</comment>
<evidence type="ECO:0000313" key="6">
    <source>
        <dbReference type="EMBL" id="MEL1262990.1"/>
    </source>
</evidence>
<protein>
    <recommendedName>
        <fullName evidence="8">Outer membrane lipoprotein-sorting protein</fullName>
    </recommendedName>
</protein>
<dbReference type="EMBL" id="JBBWWT010000001">
    <property type="protein sequence ID" value="MEL1262990.1"/>
    <property type="molecule type" value="Genomic_DNA"/>
</dbReference>
<dbReference type="SUPFAM" id="SSF89392">
    <property type="entry name" value="Prokaryotic lipoproteins and lipoprotein localization factors"/>
    <property type="match status" value="1"/>
</dbReference>
<accession>A0ABU9IVI7</accession>
<name>A0ABU9IVI7_9GAMM</name>
<feature type="signal peptide" evidence="5">
    <location>
        <begin position="1"/>
        <end position="23"/>
    </location>
</feature>
<dbReference type="InterPro" id="IPR029046">
    <property type="entry name" value="LolA/LolB/LppX"/>
</dbReference>
<dbReference type="RefSeq" id="WP_341724189.1">
    <property type="nucleotide sequence ID" value="NZ_JBBWWT010000001.1"/>
</dbReference>